<organism evidence="1 2">
    <name type="scientific">Petrolisthes manimaculis</name>
    <dbReference type="NCBI Taxonomy" id="1843537"/>
    <lineage>
        <taxon>Eukaryota</taxon>
        <taxon>Metazoa</taxon>
        <taxon>Ecdysozoa</taxon>
        <taxon>Arthropoda</taxon>
        <taxon>Crustacea</taxon>
        <taxon>Multicrustacea</taxon>
        <taxon>Malacostraca</taxon>
        <taxon>Eumalacostraca</taxon>
        <taxon>Eucarida</taxon>
        <taxon>Decapoda</taxon>
        <taxon>Pleocyemata</taxon>
        <taxon>Anomura</taxon>
        <taxon>Galatheoidea</taxon>
        <taxon>Porcellanidae</taxon>
        <taxon>Petrolisthes</taxon>
    </lineage>
</organism>
<evidence type="ECO:0008006" key="3">
    <source>
        <dbReference type="Google" id="ProtNLM"/>
    </source>
</evidence>
<evidence type="ECO:0000313" key="1">
    <source>
        <dbReference type="EMBL" id="KAK4322401.1"/>
    </source>
</evidence>
<protein>
    <recommendedName>
        <fullName evidence="3">C-type lectin domain-containing protein</fullName>
    </recommendedName>
</protein>
<reference evidence="1" key="1">
    <citation type="submission" date="2023-11" db="EMBL/GenBank/DDBJ databases">
        <title>Genome assemblies of two species of porcelain crab, Petrolisthes cinctipes and Petrolisthes manimaculis (Anomura: Porcellanidae).</title>
        <authorList>
            <person name="Angst P."/>
        </authorList>
    </citation>
    <scope>NUCLEOTIDE SEQUENCE</scope>
    <source>
        <strain evidence="1">PB745_02</strain>
        <tissue evidence="1">Gill</tissue>
    </source>
</reference>
<name>A0AAE1UJ83_9EUCA</name>
<dbReference type="AlphaFoldDB" id="A0AAE1UJ83"/>
<accession>A0AAE1UJ83</accession>
<dbReference type="InterPro" id="IPR016187">
    <property type="entry name" value="CTDL_fold"/>
</dbReference>
<dbReference type="CDD" id="cd00037">
    <property type="entry name" value="CLECT"/>
    <property type="match status" value="1"/>
</dbReference>
<dbReference type="Gene3D" id="3.10.100.10">
    <property type="entry name" value="Mannose-Binding Protein A, subunit A"/>
    <property type="match status" value="1"/>
</dbReference>
<proteinExistence type="predicted"/>
<dbReference type="EMBL" id="JAWZYT010000520">
    <property type="protein sequence ID" value="KAK4322401.1"/>
    <property type="molecule type" value="Genomic_DNA"/>
</dbReference>
<keyword evidence="2" id="KW-1185">Reference proteome</keyword>
<comment type="caution">
    <text evidence="1">The sequence shown here is derived from an EMBL/GenBank/DDBJ whole genome shotgun (WGS) entry which is preliminary data.</text>
</comment>
<dbReference type="InterPro" id="IPR016186">
    <property type="entry name" value="C-type_lectin-like/link_sf"/>
</dbReference>
<dbReference type="SUPFAM" id="SSF56436">
    <property type="entry name" value="C-type lectin-like"/>
    <property type="match status" value="1"/>
</dbReference>
<evidence type="ECO:0000313" key="2">
    <source>
        <dbReference type="Proteomes" id="UP001292094"/>
    </source>
</evidence>
<gene>
    <name evidence="1" type="ORF">Pmani_006860</name>
</gene>
<sequence length="209" mass="23656">MINSSQAFLNLNLTSRCQCRAACWTAPWCVAVAAVEVNGKVECHLSKEGPLVQDLEDNADATYYYWRRAVPSLFHAVKKGDGLLYVILKEPVTFFEARKMCQRLPGHRLAITKFEKQYTLVLNMAQHFDEELWVDLHGMGKDLPRIWGDSTPFDDTETATVANTKDGFKEEKGYRLRGDDLHDTDITKPYKPICQACPTGVPISDTPWA</sequence>
<dbReference type="Proteomes" id="UP001292094">
    <property type="component" value="Unassembled WGS sequence"/>
</dbReference>